<organism evidence="2 3">
    <name type="scientific">Pelobates cultripes</name>
    <name type="common">Western spadefoot toad</name>
    <dbReference type="NCBI Taxonomy" id="61616"/>
    <lineage>
        <taxon>Eukaryota</taxon>
        <taxon>Metazoa</taxon>
        <taxon>Chordata</taxon>
        <taxon>Craniata</taxon>
        <taxon>Vertebrata</taxon>
        <taxon>Euteleostomi</taxon>
        <taxon>Amphibia</taxon>
        <taxon>Batrachia</taxon>
        <taxon>Anura</taxon>
        <taxon>Pelobatoidea</taxon>
        <taxon>Pelobatidae</taxon>
        <taxon>Pelobates</taxon>
    </lineage>
</organism>
<reference evidence="2" key="1">
    <citation type="submission" date="2022-03" db="EMBL/GenBank/DDBJ databases">
        <authorList>
            <person name="Alioto T."/>
            <person name="Alioto T."/>
            <person name="Gomez Garrido J."/>
        </authorList>
    </citation>
    <scope>NUCLEOTIDE SEQUENCE</scope>
</reference>
<evidence type="ECO:0000256" key="1">
    <source>
        <dbReference type="SAM" id="MobiDB-lite"/>
    </source>
</evidence>
<protein>
    <submittedName>
        <fullName evidence="2">Uncharacterized protein</fullName>
    </submittedName>
</protein>
<feature type="region of interest" description="Disordered" evidence="1">
    <location>
        <begin position="59"/>
        <end position="99"/>
    </location>
</feature>
<dbReference type="EMBL" id="OW240924">
    <property type="protein sequence ID" value="CAH2327309.1"/>
    <property type="molecule type" value="Genomic_DNA"/>
</dbReference>
<evidence type="ECO:0000313" key="3">
    <source>
        <dbReference type="Proteomes" id="UP001295444"/>
    </source>
</evidence>
<dbReference type="AlphaFoldDB" id="A0AAD1WUS7"/>
<dbReference type="Proteomes" id="UP001295444">
    <property type="component" value="Chromosome 13"/>
</dbReference>
<proteinExistence type="predicted"/>
<sequence length="99" mass="11075">MATASPCNTWGLGLMQQTAHSYIEQGKPHLDEIFNAFWAKLQARTQQLKQPIPELRNRTVLKQGKSPVGKEPPTHTAATNRHHRLKPPEAQQVDADQTG</sequence>
<gene>
    <name evidence="2" type="ORF">PECUL_23A021263</name>
</gene>
<keyword evidence="3" id="KW-1185">Reference proteome</keyword>
<evidence type="ECO:0000313" key="2">
    <source>
        <dbReference type="EMBL" id="CAH2327309.1"/>
    </source>
</evidence>
<accession>A0AAD1WUS7</accession>
<name>A0AAD1WUS7_PELCU</name>